<dbReference type="Proteomes" id="UP000243217">
    <property type="component" value="Unassembled WGS sequence"/>
</dbReference>
<dbReference type="PANTHER" id="PTHR31827">
    <property type="entry name" value="EMB|CAB89363.1"/>
    <property type="match status" value="1"/>
</dbReference>
<name>A0A1V9ZWN7_9STRA</name>
<evidence type="ECO:0000313" key="2">
    <source>
        <dbReference type="Proteomes" id="UP000243217"/>
    </source>
</evidence>
<comment type="caution">
    <text evidence="1">The sequence shown here is derived from an EMBL/GenBank/DDBJ whole genome shotgun (WGS) entry which is preliminary data.</text>
</comment>
<accession>A0A1V9ZWN7</accession>
<dbReference type="EMBL" id="JNBS01001139">
    <property type="protein sequence ID" value="OQS02371.1"/>
    <property type="molecule type" value="Genomic_DNA"/>
</dbReference>
<keyword evidence="2" id="KW-1185">Reference proteome</keyword>
<reference evidence="1 2" key="1">
    <citation type="journal article" date="2014" name="Genome Biol. Evol.">
        <title>The secreted proteins of Achlya hypogyna and Thraustotheca clavata identify the ancestral oomycete secretome and reveal gene acquisitions by horizontal gene transfer.</title>
        <authorList>
            <person name="Misner I."/>
            <person name="Blouin N."/>
            <person name="Leonard G."/>
            <person name="Richards T.A."/>
            <person name="Lane C.E."/>
        </authorList>
    </citation>
    <scope>NUCLEOTIDE SEQUENCE [LARGE SCALE GENOMIC DNA]</scope>
    <source>
        <strain evidence="1 2">ATCC 34112</strain>
    </source>
</reference>
<dbReference type="OrthoDB" id="69459at2759"/>
<proteinExistence type="predicted"/>
<gene>
    <name evidence="1" type="ORF">THRCLA_05245</name>
</gene>
<organism evidence="1 2">
    <name type="scientific">Thraustotheca clavata</name>
    <dbReference type="NCBI Taxonomy" id="74557"/>
    <lineage>
        <taxon>Eukaryota</taxon>
        <taxon>Sar</taxon>
        <taxon>Stramenopiles</taxon>
        <taxon>Oomycota</taxon>
        <taxon>Saprolegniomycetes</taxon>
        <taxon>Saprolegniales</taxon>
        <taxon>Achlyaceae</taxon>
        <taxon>Thraustotheca</taxon>
    </lineage>
</organism>
<protein>
    <submittedName>
        <fullName evidence="1">Uncharacterized protein</fullName>
    </submittedName>
</protein>
<dbReference type="STRING" id="74557.A0A1V9ZWN7"/>
<sequence>MMEKHMNEYDVVNQTHLEINFQMSNPAQCWFKDCTKPVLPGFNRCQVHKHRSPCSVPNCLNQVYARYLCVRHGGKKICAFKNCTIYARGGGFCGKHGGTVNKRFCLVEGCKKQAHANQKCVRHGGGRFCKADDCTFHSRAGGFCLKHRTTSSSEPAQTESNEVLDKAILECIINDEGDNEMLAQAAPDPDIDPLDMSIVESLLDKM</sequence>
<dbReference type="AlphaFoldDB" id="A0A1V9ZWN7"/>
<dbReference type="PANTHER" id="PTHR31827:SF1">
    <property type="entry name" value="EMB|CAB89363.1"/>
    <property type="match status" value="1"/>
</dbReference>
<evidence type="ECO:0000313" key="1">
    <source>
        <dbReference type="EMBL" id="OQS02371.1"/>
    </source>
</evidence>